<dbReference type="AlphaFoldDB" id="A0A364VD96"/>
<sequence>MPDTESLFRAAFRAHPAGVSIITATVDGQPFGLTASSVSSLSLDPIAVSFSLMKHTGSAGKLLAADTFLIHLLTAGQAAVAAAFARPDGPRFTPDQGWSTAETGEPLLPAARAVLRARTMDTIRSGPATLVAAEVLGVTLNQNADAHFDPLVYKNHRFFSLRRTPPLASE</sequence>
<evidence type="ECO:0000256" key="2">
    <source>
        <dbReference type="ARBA" id="ARBA00023002"/>
    </source>
</evidence>
<dbReference type="PANTHER" id="PTHR30466">
    <property type="entry name" value="FLAVIN REDUCTASE"/>
    <property type="match status" value="1"/>
</dbReference>
<dbReference type="GO" id="GO:0010181">
    <property type="term" value="F:FMN binding"/>
    <property type="evidence" value="ECO:0007669"/>
    <property type="project" value="InterPro"/>
</dbReference>
<dbReference type="GO" id="GO:0042602">
    <property type="term" value="F:riboflavin reductase (NADPH) activity"/>
    <property type="evidence" value="ECO:0007669"/>
    <property type="project" value="TreeGrafter"/>
</dbReference>
<organism evidence="4 5">
    <name type="scientific">Corynebacterium heidelbergense</name>
    <dbReference type="NCBI Taxonomy" id="2055947"/>
    <lineage>
        <taxon>Bacteria</taxon>
        <taxon>Bacillati</taxon>
        <taxon>Actinomycetota</taxon>
        <taxon>Actinomycetes</taxon>
        <taxon>Mycobacteriales</taxon>
        <taxon>Corynebacteriaceae</taxon>
        <taxon>Corynebacterium</taxon>
    </lineage>
</organism>
<dbReference type="Gene3D" id="2.30.110.10">
    <property type="entry name" value="Electron Transport, Fmn-binding Protein, Chain A"/>
    <property type="match status" value="1"/>
</dbReference>
<accession>A0A364VD96</accession>
<evidence type="ECO:0000256" key="1">
    <source>
        <dbReference type="ARBA" id="ARBA00008898"/>
    </source>
</evidence>
<protein>
    <submittedName>
        <fullName evidence="4">Flavin reductase</fullName>
    </submittedName>
</protein>
<comment type="similarity">
    <text evidence="1">Belongs to the non-flavoprotein flavin reductase family.</text>
</comment>
<gene>
    <name evidence="4" type="ORF">CWC39_02145</name>
</gene>
<dbReference type="Pfam" id="PF01613">
    <property type="entry name" value="Flavin_Reduct"/>
    <property type="match status" value="1"/>
</dbReference>
<reference evidence="4 5" key="1">
    <citation type="journal article" date="2018" name="Syst. Appl. Microbiol.">
        <title>Corynebacterium heidelbergense sp. nov., isolated from the preen glands of Egyptian geese (Alopochen aegyptiacus).</title>
        <authorList>
            <person name="Braun M.S."/>
            <person name="Wang E."/>
            <person name="Zimmermann S."/>
            <person name="Wink M."/>
        </authorList>
    </citation>
    <scope>NUCLEOTIDE SEQUENCE [LARGE SCALE GENOMIC DNA]</scope>
    <source>
        <strain evidence="4 5">DSM 104638</strain>
    </source>
</reference>
<proteinExistence type="inferred from homology"/>
<name>A0A364VD96_9CORY</name>
<dbReference type="Proteomes" id="UP000251047">
    <property type="component" value="Unassembled WGS sequence"/>
</dbReference>
<dbReference type="OrthoDB" id="9792858at2"/>
<dbReference type="RefSeq" id="WP_112768878.1">
    <property type="nucleotide sequence ID" value="NZ_CP063191.1"/>
</dbReference>
<dbReference type="InterPro" id="IPR050268">
    <property type="entry name" value="NADH-dep_flavin_reductase"/>
</dbReference>
<comment type="caution">
    <text evidence="4">The sequence shown here is derived from an EMBL/GenBank/DDBJ whole genome shotgun (WGS) entry which is preliminary data.</text>
</comment>
<keyword evidence="2" id="KW-0560">Oxidoreductase</keyword>
<evidence type="ECO:0000313" key="5">
    <source>
        <dbReference type="Proteomes" id="UP000251047"/>
    </source>
</evidence>
<feature type="domain" description="Flavin reductase like" evidence="3">
    <location>
        <begin position="12"/>
        <end position="160"/>
    </location>
</feature>
<evidence type="ECO:0000259" key="3">
    <source>
        <dbReference type="SMART" id="SM00903"/>
    </source>
</evidence>
<dbReference type="SUPFAM" id="SSF50475">
    <property type="entry name" value="FMN-binding split barrel"/>
    <property type="match status" value="1"/>
</dbReference>
<dbReference type="SMART" id="SM00903">
    <property type="entry name" value="Flavin_Reduct"/>
    <property type="match status" value="1"/>
</dbReference>
<dbReference type="EMBL" id="PHQP01000009">
    <property type="protein sequence ID" value="RAV34625.1"/>
    <property type="molecule type" value="Genomic_DNA"/>
</dbReference>
<dbReference type="InterPro" id="IPR002563">
    <property type="entry name" value="Flavin_Rdtase-like_dom"/>
</dbReference>
<dbReference type="InterPro" id="IPR012349">
    <property type="entry name" value="Split_barrel_FMN-bd"/>
</dbReference>
<evidence type="ECO:0000313" key="4">
    <source>
        <dbReference type="EMBL" id="RAV34625.1"/>
    </source>
</evidence>
<dbReference type="PANTHER" id="PTHR30466:SF1">
    <property type="entry name" value="FMN REDUCTASE (NADH) RUTF"/>
    <property type="match status" value="1"/>
</dbReference>